<dbReference type="Pfam" id="PF25601">
    <property type="entry name" value="AAA_lid_14"/>
    <property type="match status" value="1"/>
</dbReference>
<dbReference type="PANTHER" id="PTHR32071">
    <property type="entry name" value="TRANSCRIPTIONAL REGULATORY PROTEIN"/>
    <property type="match status" value="1"/>
</dbReference>
<dbReference type="Gene3D" id="1.10.8.60">
    <property type="match status" value="1"/>
</dbReference>
<dbReference type="Proteomes" id="UP000275281">
    <property type="component" value="Unassembled WGS sequence"/>
</dbReference>
<dbReference type="GO" id="GO:0005524">
    <property type="term" value="F:ATP binding"/>
    <property type="evidence" value="ECO:0007669"/>
    <property type="project" value="UniProtKB-KW"/>
</dbReference>
<dbReference type="InterPro" id="IPR011006">
    <property type="entry name" value="CheY-like_superfamily"/>
</dbReference>
<reference evidence="10 11" key="1">
    <citation type="submission" date="2018-11" db="EMBL/GenBank/DDBJ databases">
        <authorList>
            <person name="Ye M.-Q."/>
            <person name="Du Z.-J."/>
        </authorList>
    </citation>
    <scope>NUCLEOTIDE SEQUENCE [LARGE SCALE GENOMIC DNA]</scope>
    <source>
        <strain evidence="10 11">U0105</strain>
    </source>
</reference>
<keyword evidence="4" id="KW-0238">DNA-binding</keyword>
<sequence>MSNASILLVDDETDILAALRRVLRKQNFDVYTAPCAADALALLQTQPVDIIMSDLNMPGMDGIALLAQVAEKYPDTIRVMLTAYNDVDLILKSINEGRVWGYLQKPWDNNELVILLKQALRARHDAVEKAILKRTLMRYQSSRKTRFEGFIGDSVVMQFVYSAIEKAAPSNASVFITGPSGSGKEVAAHAIHQLSKRKDNPFIIVNCAAIPNELMESEIFGHVKGAFSGATSDRKGMATLADGGTLFLDELGEMDILLQAKLLRFIQTGEFTSVGSGKMQQVNVRFIAATNRDPMVAISEQRLREDLFYRLNVIGIDMPALKFREDDVIQLANSFLKVFSQEEEKAVVGFSDAAQRLLLNYDWPGNIRQLRNAIHSSVIMSESKIIEDTILKQQLKIDQHQPAMSQSKASATNGKEPEVQAPLQHDSNQEQGPILPLAVIERQAIERAIAACEENVVQAASALGVSPSTLYRKIQNWQE</sequence>
<evidence type="ECO:0000259" key="8">
    <source>
        <dbReference type="PROSITE" id="PS50045"/>
    </source>
</evidence>
<keyword evidence="2" id="KW-0067">ATP-binding</keyword>
<feature type="region of interest" description="Disordered" evidence="7">
    <location>
        <begin position="401"/>
        <end position="429"/>
    </location>
</feature>
<dbReference type="PROSITE" id="PS00676">
    <property type="entry name" value="SIGMA54_INTERACT_2"/>
    <property type="match status" value="1"/>
</dbReference>
<dbReference type="InterPro" id="IPR002078">
    <property type="entry name" value="Sigma_54_int"/>
</dbReference>
<dbReference type="InterPro" id="IPR025944">
    <property type="entry name" value="Sigma_54_int_dom_CS"/>
</dbReference>
<organism evidence="10 11">
    <name type="scientific">Alteromonas sediminis</name>
    <dbReference type="NCBI Taxonomy" id="2259342"/>
    <lineage>
        <taxon>Bacteria</taxon>
        <taxon>Pseudomonadati</taxon>
        <taxon>Pseudomonadota</taxon>
        <taxon>Gammaproteobacteria</taxon>
        <taxon>Alteromonadales</taxon>
        <taxon>Alteromonadaceae</taxon>
        <taxon>Alteromonas/Salinimonas group</taxon>
        <taxon>Alteromonas</taxon>
    </lineage>
</organism>
<evidence type="ECO:0000256" key="5">
    <source>
        <dbReference type="ARBA" id="ARBA00023163"/>
    </source>
</evidence>
<dbReference type="EMBL" id="RPOK01000001">
    <property type="protein sequence ID" value="RPJ68591.1"/>
    <property type="molecule type" value="Genomic_DNA"/>
</dbReference>
<gene>
    <name evidence="10" type="ORF">DRW07_04090</name>
</gene>
<dbReference type="Gene3D" id="3.40.50.2300">
    <property type="match status" value="1"/>
</dbReference>
<dbReference type="Pfam" id="PF00072">
    <property type="entry name" value="Response_reg"/>
    <property type="match status" value="1"/>
</dbReference>
<evidence type="ECO:0000256" key="1">
    <source>
        <dbReference type="ARBA" id="ARBA00022741"/>
    </source>
</evidence>
<dbReference type="OrthoDB" id="9804019at2"/>
<dbReference type="PROSITE" id="PS00688">
    <property type="entry name" value="SIGMA54_INTERACT_3"/>
    <property type="match status" value="1"/>
</dbReference>
<protein>
    <submittedName>
        <fullName evidence="10">Sigma-54-dependent Fis family transcriptional regulator</fullName>
    </submittedName>
</protein>
<dbReference type="GO" id="GO:0000160">
    <property type="term" value="P:phosphorelay signal transduction system"/>
    <property type="evidence" value="ECO:0007669"/>
    <property type="project" value="InterPro"/>
</dbReference>
<dbReference type="GO" id="GO:0006355">
    <property type="term" value="P:regulation of DNA-templated transcription"/>
    <property type="evidence" value="ECO:0007669"/>
    <property type="project" value="InterPro"/>
</dbReference>
<keyword evidence="3" id="KW-0805">Transcription regulation</keyword>
<dbReference type="FunFam" id="3.40.50.300:FF:000006">
    <property type="entry name" value="DNA-binding transcriptional regulator NtrC"/>
    <property type="match status" value="1"/>
</dbReference>
<name>A0A3N5YQS0_9ALTE</name>
<dbReference type="PROSITE" id="PS50110">
    <property type="entry name" value="RESPONSE_REGULATORY"/>
    <property type="match status" value="1"/>
</dbReference>
<proteinExistence type="predicted"/>
<dbReference type="RefSeq" id="WP_124026592.1">
    <property type="nucleotide sequence ID" value="NZ_JBHRSN010000005.1"/>
</dbReference>
<feature type="domain" description="Response regulatory" evidence="9">
    <location>
        <begin position="5"/>
        <end position="120"/>
    </location>
</feature>
<dbReference type="SMART" id="SM00382">
    <property type="entry name" value="AAA"/>
    <property type="match status" value="1"/>
</dbReference>
<dbReference type="PANTHER" id="PTHR32071:SF117">
    <property type="entry name" value="PTS-DEPENDENT DIHYDROXYACETONE KINASE OPERON REGULATORY PROTEIN-RELATED"/>
    <property type="match status" value="1"/>
</dbReference>
<accession>A0A3N5YQS0</accession>
<dbReference type="CDD" id="cd00009">
    <property type="entry name" value="AAA"/>
    <property type="match status" value="1"/>
</dbReference>
<dbReference type="Gene3D" id="3.40.50.300">
    <property type="entry name" value="P-loop containing nucleotide triphosphate hydrolases"/>
    <property type="match status" value="1"/>
</dbReference>
<keyword evidence="6" id="KW-0597">Phosphoprotein</keyword>
<keyword evidence="5" id="KW-0804">Transcription</keyword>
<comment type="caution">
    <text evidence="10">The sequence shown here is derived from an EMBL/GenBank/DDBJ whole genome shotgun (WGS) entry which is preliminary data.</text>
</comment>
<evidence type="ECO:0000256" key="4">
    <source>
        <dbReference type="ARBA" id="ARBA00023125"/>
    </source>
</evidence>
<dbReference type="Gene3D" id="1.10.10.60">
    <property type="entry name" value="Homeodomain-like"/>
    <property type="match status" value="1"/>
</dbReference>
<feature type="domain" description="Sigma-54 factor interaction" evidence="8">
    <location>
        <begin position="150"/>
        <end position="379"/>
    </location>
</feature>
<dbReference type="SUPFAM" id="SSF46689">
    <property type="entry name" value="Homeodomain-like"/>
    <property type="match status" value="1"/>
</dbReference>
<dbReference type="InterPro" id="IPR003593">
    <property type="entry name" value="AAA+_ATPase"/>
</dbReference>
<feature type="modified residue" description="4-aspartylphosphate" evidence="6">
    <location>
        <position position="54"/>
    </location>
</feature>
<evidence type="ECO:0000256" key="3">
    <source>
        <dbReference type="ARBA" id="ARBA00023015"/>
    </source>
</evidence>
<dbReference type="InterPro" id="IPR025943">
    <property type="entry name" value="Sigma_54_int_dom_ATP-bd_2"/>
</dbReference>
<dbReference type="SUPFAM" id="SSF52540">
    <property type="entry name" value="P-loop containing nucleoside triphosphate hydrolases"/>
    <property type="match status" value="1"/>
</dbReference>
<dbReference type="CDD" id="cd17569">
    <property type="entry name" value="REC_HupR-like"/>
    <property type="match status" value="1"/>
</dbReference>
<dbReference type="GO" id="GO:0043565">
    <property type="term" value="F:sequence-specific DNA binding"/>
    <property type="evidence" value="ECO:0007669"/>
    <property type="project" value="InterPro"/>
</dbReference>
<dbReference type="InterPro" id="IPR058031">
    <property type="entry name" value="AAA_lid_NorR"/>
</dbReference>
<evidence type="ECO:0000256" key="2">
    <source>
        <dbReference type="ARBA" id="ARBA00022840"/>
    </source>
</evidence>
<keyword evidence="1" id="KW-0547">Nucleotide-binding</keyword>
<dbReference type="Pfam" id="PF02954">
    <property type="entry name" value="HTH_8"/>
    <property type="match status" value="1"/>
</dbReference>
<dbReference type="InterPro" id="IPR002197">
    <property type="entry name" value="HTH_Fis"/>
</dbReference>
<evidence type="ECO:0000313" key="11">
    <source>
        <dbReference type="Proteomes" id="UP000275281"/>
    </source>
</evidence>
<dbReference type="SUPFAM" id="SSF52172">
    <property type="entry name" value="CheY-like"/>
    <property type="match status" value="1"/>
</dbReference>
<dbReference type="InterPro" id="IPR009057">
    <property type="entry name" value="Homeodomain-like_sf"/>
</dbReference>
<dbReference type="Pfam" id="PF00158">
    <property type="entry name" value="Sigma54_activat"/>
    <property type="match status" value="1"/>
</dbReference>
<evidence type="ECO:0000256" key="6">
    <source>
        <dbReference type="PROSITE-ProRule" id="PRU00169"/>
    </source>
</evidence>
<dbReference type="AlphaFoldDB" id="A0A3N5YQS0"/>
<dbReference type="InterPro" id="IPR027417">
    <property type="entry name" value="P-loop_NTPase"/>
</dbReference>
<feature type="compositionally biased region" description="Polar residues" evidence="7">
    <location>
        <begin position="402"/>
        <end position="413"/>
    </location>
</feature>
<dbReference type="PROSITE" id="PS50045">
    <property type="entry name" value="SIGMA54_INTERACT_4"/>
    <property type="match status" value="1"/>
</dbReference>
<keyword evidence="11" id="KW-1185">Reference proteome</keyword>
<evidence type="ECO:0000313" key="10">
    <source>
        <dbReference type="EMBL" id="RPJ68591.1"/>
    </source>
</evidence>
<evidence type="ECO:0000256" key="7">
    <source>
        <dbReference type="SAM" id="MobiDB-lite"/>
    </source>
</evidence>
<dbReference type="InterPro" id="IPR001789">
    <property type="entry name" value="Sig_transdc_resp-reg_receiver"/>
</dbReference>
<dbReference type="SMART" id="SM00448">
    <property type="entry name" value="REC"/>
    <property type="match status" value="1"/>
</dbReference>
<evidence type="ECO:0000259" key="9">
    <source>
        <dbReference type="PROSITE" id="PS50110"/>
    </source>
</evidence>